<accession>A0AAN8STK5</accession>
<protein>
    <recommendedName>
        <fullName evidence="1">RNase H type-1 domain-containing protein</fullName>
    </recommendedName>
</protein>
<dbReference type="InterPro" id="IPR036397">
    <property type="entry name" value="RNaseH_sf"/>
</dbReference>
<dbReference type="Pfam" id="PF13456">
    <property type="entry name" value="RVT_3"/>
    <property type="match status" value="1"/>
</dbReference>
<feature type="domain" description="RNase H type-1" evidence="1">
    <location>
        <begin position="73"/>
        <end position="149"/>
    </location>
</feature>
<dbReference type="SUPFAM" id="SSF53098">
    <property type="entry name" value="Ribonuclease H-like"/>
    <property type="match status" value="1"/>
</dbReference>
<dbReference type="Proteomes" id="UP001371456">
    <property type="component" value="Unassembled WGS sequence"/>
</dbReference>
<gene>
    <name evidence="2" type="ORF">RDI58_028975</name>
</gene>
<dbReference type="InterPro" id="IPR053151">
    <property type="entry name" value="RNase_H-like"/>
</dbReference>
<dbReference type="InterPro" id="IPR002156">
    <property type="entry name" value="RNaseH_domain"/>
</dbReference>
<evidence type="ECO:0000313" key="3">
    <source>
        <dbReference type="Proteomes" id="UP001371456"/>
    </source>
</evidence>
<keyword evidence="3" id="KW-1185">Reference proteome</keyword>
<organism evidence="2 3">
    <name type="scientific">Solanum bulbocastanum</name>
    <name type="common">Wild potato</name>
    <dbReference type="NCBI Taxonomy" id="147425"/>
    <lineage>
        <taxon>Eukaryota</taxon>
        <taxon>Viridiplantae</taxon>
        <taxon>Streptophyta</taxon>
        <taxon>Embryophyta</taxon>
        <taxon>Tracheophyta</taxon>
        <taxon>Spermatophyta</taxon>
        <taxon>Magnoliopsida</taxon>
        <taxon>eudicotyledons</taxon>
        <taxon>Gunneridae</taxon>
        <taxon>Pentapetalae</taxon>
        <taxon>asterids</taxon>
        <taxon>lamiids</taxon>
        <taxon>Solanales</taxon>
        <taxon>Solanaceae</taxon>
        <taxon>Solanoideae</taxon>
        <taxon>Solaneae</taxon>
        <taxon>Solanum</taxon>
    </lineage>
</organism>
<dbReference type="PROSITE" id="PS50879">
    <property type="entry name" value="RNASE_H_1"/>
    <property type="match status" value="1"/>
</dbReference>
<evidence type="ECO:0000259" key="1">
    <source>
        <dbReference type="PROSITE" id="PS50879"/>
    </source>
</evidence>
<name>A0AAN8STK5_SOLBU</name>
<dbReference type="GO" id="GO:0003676">
    <property type="term" value="F:nucleic acid binding"/>
    <property type="evidence" value="ECO:0007669"/>
    <property type="project" value="InterPro"/>
</dbReference>
<proteinExistence type="predicted"/>
<dbReference type="InterPro" id="IPR044730">
    <property type="entry name" value="RNase_H-like_dom_plant"/>
</dbReference>
<sequence>MWELWKRRNARRHGKGTSFKKMYYQCQLNVHYLIKVKFPQLRNITHIWQGMFHQLKEYRPILHYLAVKWTHPQEGWVKCNTDGASKGNPEESSYGFCIRDSSGDLLYAEAKSIGVATNMEAETMAIWKALQYCINHGFSNIQLETDSLS</sequence>
<comment type="caution">
    <text evidence="2">The sequence shown here is derived from an EMBL/GenBank/DDBJ whole genome shotgun (WGS) entry which is preliminary data.</text>
</comment>
<dbReference type="PANTHER" id="PTHR47723">
    <property type="entry name" value="OS05G0353850 PROTEIN"/>
    <property type="match status" value="1"/>
</dbReference>
<dbReference type="PANTHER" id="PTHR47723:SF24">
    <property type="entry name" value="RNASE H TYPE-1 DOMAIN-CONTAINING PROTEIN"/>
    <property type="match status" value="1"/>
</dbReference>
<dbReference type="Gene3D" id="3.30.420.10">
    <property type="entry name" value="Ribonuclease H-like superfamily/Ribonuclease H"/>
    <property type="match status" value="1"/>
</dbReference>
<evidence type="ECO:0000313" key="2">
    <source>
        <dbReference type="EMBL" id="KAK6773737.1"/>
    </source>
</evidence>
<dbReference type="GO" id="GO:0004523">
    <property type="term" value="F:RNA-DNA hybrid ribonuclease activity"/>
    <property type="evidence" value="ECO:0007669"/>
    <property type="project" value="InterPro"/>
</dbReference>
<dbReference type="CDD" id="cd06222">
    <property type="entry name" value="RNase_H_like"/>
    <property type="match status" value="1"/>
</dbReference>
<reference evidence="2 3" key="1">
    <citation type="submission" date="2024-02" db="EMBL/GenBank/DDBJ databases">
        <title>de novo genome assembly of Solanum bulbocastanum strain 11H21.</title>
        <authorList>
            <person name="Hosaka A.J."/>
        </authorList>
    </citation>
    <scope>NUCLEOTIDE SEQUENCE [LARGE SCALE GENOMIC DNA]</scope>
    <source>
        <tissue evidence="2">Young leaves</tissue>
    </source>
</reference>
<dbReference type="AlphaFoldDB" id="A0AAN8STK5"/>
<dbReference type="EMBL" id="JBANQN010000012">
    <property type="protein sequence ID" value="KAK6773737.1"/>
    <property type="molecule type" value="Genomic_DNA"/>
</dbReference>
<dbReference type="InterPro" id="IPR012337">
    <property type="entry name" value="RNaseH-like_sf"/>
</dbReference>